<evidence type="ECO:0000313" key="3">
    <source>
        <dbReference type="Proteomes" id="UP000228934"/>
    </source>
</evidence>
<feature type="non-terminal residue" evidence="2">
    <location>
        <position position="1"/>
    </location>
</feature>
<dbReference type="PROSITE" id="PS50805">
    <property type="entry name" value="KRAB"/>
    <property type="match status" value="1"/>
</dbReference>
<proteinExistence type="predicted"/>
<dbReference type="Proteomes" id="UP000228934">
    <property type="component" value="Unassembled WGS sequence"/>
</dbReference>
<reference evidence="3" key="1">
    <citation type="journal article" date="2017" name="Nat. Commun.">
        <title>The North American bullfrog draft genome provides insight into hormonal regulation of long noncoding RNA.</title>
        <authorList>
            <person name="Hammond S.A."/>
            <person name="Warren R.L."/>
            <person name="Vandervalk B.P."/>
            <person name="Kucuk E."/>
            <person name="Khan H."/>
            <person name="Gibb E.A."/>
            <person name="Pandoh P."/>
            <person name="Kirk H."/>
            <person name="Zhao Y."/>
            <person name="Jones M."/>
            <person name="Mungall A.J."/>
            <person name="Coope R."/>
            <person name="Pleasance S."/>
            <person name="Moore R.A."/>
            <person name="Holt R.A."/>
            <person name="Round J.M."/>
            <person name="Ohora S."/>
            <person name="Walle B.V."/>
            <person name="Veldhoen N."/>
            <person name="Helbing C.C."/>
            <person name="Birol I."/>
        </authorList>
    </citation>
    <scope>NUCLEOTIDE SEQUENCE [LARGE SCALE GENOMIC DNA]</scope>
</reference>
<feature type="domain" description="KRAB" evidence="1">
    <location>
        <begin position="107"/>
        <end position="178"/>
    </location>
</feature>
<keyword evidence="3" id="KW-1185">Reference proteome</keyword>
<name>A0A2G9QBK7_AQUCT</name>
<accession>A0A2G9QBK7</accession>
<dbReference type="Gene3D" id="6.10.140.140">
    <property type="match status" value="1"/>
</dbReference>
<dbReference type="Pfam" id="PF01352">
    <property type="entry name" value="KRAB"/>
    <property type="match status" value="1"/>
</dbReference>
<dbReference type="CDD" id="cd07765">
    <property type="entry name" value="KRAB_A-box"/>
    <property type="match status" value="1"/>
</dbReference>
<dbReference type="EMBL" id="KZ060339">
    <property type="protein sequence ID" value="PIO12443.1"/>
    <property type="molecule type" value="Genomic_DNA"/>
</dbReference>
<evidence type="ECO:0000259" key="1">
    <source>
        <dbReference type="PROSITE" id="PS50805"/>
    </source>
</evidence>
<dbReference type="GO" id="GO:0006355">
    <property type="term" value="P:regulation of DNA-templated transcription"/>
    <property type="evidence" value="ECO:0007669"/>
    <property type="project" value="InterPro"/>
</dbReference>
<dbReference type="SUPFAM" id="SSF109640">
    <property type="entry name" value="KRAB domain (Kruppel-associated box)"/>
    <property type="match status" value="1"/>
</dbReference>
<evidence type="ECO:0000313" key="2">
    <source>
        <dbReference type="EMBL" id="PIO12443.1"/>
    </source>
</evidence>
<organism evidence="2 3">
    <name type="scientific">Aquarana catesbeiana</name>
    <name type="common">American bullfrog</name>
    <name type="synonym">Rana catesbeiana</name>
    <dbReference type="NCBI Taxonomy" id="8400"/>
    <lineage>
        <taxon>Eukaryota</taxon>
        <taxon>Metazoa</taxon>
        <taxon>Chordata</taxon>
        <taxon>Craniata</taxon>
        <taxon>Vertebrata</taxon>
        <taxon>Euteleostomi</taxon>
        <taxon>Amphibia</taxon>
        <taxon>Batrachia</taxon>
        <taxon>Anura</taxon>
        <taxon>Neobatrachia</taxon>
        <taxon>Ranoidea</taxon>
        <taxon>Ranidae</taxon>
        <taxon>Aquarana</taxon>
    </lineage>
</organism>
<dbReference type="InterPro" id="IPR001909">
    <property type="entry name" value="KRAB"/>
</dbReference>
<dbReference type="InterPro" id="IPR036051">
    <property type="entry name" value="KRAB_dom_sf"/>
</dbReference>
<gene>
    <name evidence="2" type="ORF">AB205_0170710</name>
</gene>
<sequence length="178" mass="20493">RGKSCTDHMTTPMMTMDKDQSHMTEKILDLTLEIIYLLIGEGYTVVKKTSGEYVTSSRHHCVSEGWRGTPRHITVPSSVPLPHLCDKKNILEVTKKIIDLLTGEVPIRCQDVTVYFSMEEWEYLEGHKDLYKDVMIENQQTLNYGKLGKNKLSLNEMILNLAMEIIHMLTAEVRRILI</sequence>
<dbReference type="AlphaFoldDB" id="A0A2G9QBK7"/>
<protein>
    <recommendedName>
        <fullName evidence="1">KRAB domain-containing protein</fullName>
    </recommendedName>
</protein>